<evidence type="ECO:0000313" key="2">
    <source>
        <dbReference type="Proteomes" id="UP000299102"/>
    </source>
</evidence>
<sequence length="148" mass="16307">MGNDSTEMGRSARLLRGVSAPWALASGTRPGSPAVKWIFRCPVVTQILKAFSKAPLGFELLLAMKYHVRQLFAEFKRDLVNLDEKLRDGPISTYFSPGGYDPSQGSARGSDISRVVKDLKGTLLFINDNEAAAYKSCFAVPKSFDWLC</sequence>
<proteinExistence type="predicted"/>
<protein>
    <submittedName>
        <fullName evidence="1">Uncharacterized protein</fullName>
    </submittedName>
</protein>
<evidence type="ECO:0000313" key="1">
    <source>
        <dbReference type="EMBL" id="GBP41582.1"/>
    </source>
</evidence>
<organism evidence="1 2">
    <name type="scientific">Eumeta variegata</name>
    <name type="common">Bagworm moth</name>
    <name type="synonym">Eumeta japonica</name>
    <dbReference type="NCBI Taxonomy" id="151549"/>
    <lineage>
        <taxon>Eukaryota</taxon>
        <taxon>Metazoa</taxon>
        <taxon>Ecdysozoa</taxon>
        <taxon>Arthropoda</taxon>
        <taxon>Hexapoda</taxon>
        <taxon>Insecta</taxon>
        <taxon>Pterygota</taxon>
        <taxon>Neoptera</taxon>
        <taxon>Endopterygota</taxon>
        <taxon>Lepidoptera</taxon>
        <taxon>Glossata</taxon>
        <taxon>Ditrysia</taxon>
        <taxon>Tineoidea</taxon>
        <taxon>Psychidae</taxon>
        <taxon>Oiketicinae</taxon>
        <taxon>Eumeta</taxon>
    </lineage>
</organism>
<dbReference type="Proteomes" id="UP000299102">
    <property type="component" value="Unassembled WGS sequence"/>
</dbReference>
<accession>A0A4C1VT96</accession>
<dbReference type="EMBL" id="BGZK01000402">
    <property type="protein sequence ID" value="GBP41582.1"/>
    <property type="molecule type" value="Genomic_DNA"/>
</dbReference>
<keyword evidence="2" id="KW-1185">Reference proteome</keyword>
<name>A0A4C1VT96_EUMVA</name>
<reference evidence="1 2" key="1">
    <citation type="journal article" date="2019" name="Commun. Biol.">
        <title>The bagworm genome reveals a unique fibroin gene that provides high tensile strength.</title>
        <authorList>
            <person name="Kono N."/>
            <person name="Nakamura H."/>
            <person name="Ohtoshi R."/>
            <person name="Tomita M."/>
            <person name="Numata K."/>
            <person name="Arakawa K."/>
        </authorList>
    </citation>
    <scope>NUCLEOTIDE SEQUENCE [LARGE SCALE GENOMIC DNA]</scope>
</reference>
<dbReference type="AlphaFoldDB" id="A0A4C1VT96"/>
<comment type="caution">
    <text evidence="1">The sequence shown here is derived from an EMBL/GenBank/DDBJ whole genome shotgun (WGS) entry which is preliminary data.</text>
</comment>
<gene>
    <name evidence="1" type="ORF">EVAR_34015_1</name>
</gene>